<dbReference type="RefSeq" id="WP_208256373.1">
    <property type="nucleotide sequence ID" value="NZ_JAGEOJ010000006.1"/>
</dbReference>
<gene>
    <name evidence="2" type="ORF">J4573_16540</name>
</gene>
<dbReference type="Pfam" id="PF13560">
    <property type="entry name" value="HTH_31"/>
    <property type="match status" value="1"/>
</dbReference>
<accession>A0A939PAR4</accession>
<dbReference type="EMBL" id="JAGEOJ010000006">
    <property type="protein sequence ID" value="MBO2448712.1"/>
    <property type="molecule type" value="Genomic_DNA"/>
</dbReference>
<dbReference type="InterPro" id="IPR001387">
    <property type="entry name" value="Cro/C1-type_HTH"/>
</dbReference>
<dbReference type="AlphaFoldDB" id="A0A939PAR4"/>
<dbReference type="SMART" id="SM00530">
    <property type="entry name" value="HTH_XRE"/>
    <property type="match status" value="1"/>
</dbReference>
<dbReference type="CDD" id="cd00093">
    <property type="entry name" value="HTH_XRE"/>
    <property type="match status" value="1"/>
</dbReference>
<dbReference type="PROSITE" id="PS50943">
    <property type="entry name" value="HTH_CROC1"/>
    <property type="match status" value="1"/>
</dbReference>
<dbReference type="Gene3D" id="1.10.260.40">
    <property type="entry name" value="lambda repressor-like DNA-binding domains"/>
    <property type="match status" value="1"/>
</dbReference>
<dbReference type="InterPro" id="IPR043917">
    <property type="entry name" value="DUF5753"/>
</dbReference>
<sequence>MAARKPTPQTRAFGEQVTRLRTETGLTRLALAEQTAVSRSYVAQVERGVTKCRRDYAVRLDSALKSGTVLADLWDRSLARSNYPAFFASYPQAEATASLLRAWEATYVFGLVQTEDYIRAQGVSINTFDGRMRRQSVLERETPPTIAVVLSASVLLRCVGSPEVMRAQCESLIAFSERDNVVLQVAPVAYYRGISGSFNLATQEDGKDLLFLETTVGGVTSNDPAEILHIQKVFPALQARSLNPEASRDHIRKVISETWT</sequence>
<reference evidence="2" key="1">
    <citation type="submission" date="2021-03" db="EMBL/GenBank/DDBJ databases">
        <authorList>
            <person name="Kanchanasin P."/>
            <person name="Saeng-In P."/>
            <person name="Phongsopitanun W."/>
            <person name="Yuki M."/>
            <person name="Kudo T."/>
            <person name="Ohkuma M."/>
            <person name="Tanasupawat S."/>
        </authorList>
    </citation>
    <scope>NUCLEOTIDE SEQUENCE</scope>
    <source>
        <strain evidence="2">GKU 128</strain>
    </source>
</reference>
<evidence type="ECO:0000313" key="2">
    <source>
        <dbReference type="EMBL" id="MBO2448712.1"/>
    </source>
</evidence>
<name>A0A939PAR4_9ACTN</name>
<comment type="caution">
    <text evidence="2">The sequence shown here is derived from an EMBL/GenBank/DDBJ whole genome shotgun (WGS) entry which is preliminary data.</text>
</comment>
<organism evidence="2 3">
    <name type="scientific">Actinomadura barringtoniae</name>
    <dbReference type="NCBI Taxonomy" id="1427535"/>
    <lineage>
        <taxon>Bacteria</taxon>
        <taxon>Bacillati</taxon>
        <taxon>Actinomycetota</taxon>
        <taxon>Actinomycetes</taxon>
        <taxon>Streptosporangiales</taxon>
        <taxon>Thermomonosporaceae</taxon>
        <taxon>Actinomadura</taxon>
    </lineage>
</organism>
<evidence type="ECO:0000259" key="1">
    <source>
        <dbReference type="PROSITE" id="PS50943"/>
    </source>
</evidence>
<protein>
    <submittedName>
        <fullName evidence="2">Helix-turn-helix domain-containing protein</fullName>
    </submittedName>
</protein>
<dbReference type="Proteomes" id="UP000669179">
    <property type="component" value="Unassembled WGS sequence"/>
</dbReference>
<keyword evidence="3" id="KW-1185">Reference proteome</keyword>
<dbReference type="InterPro" id="IPR010982">
    <property type="entry name" value="Lambda_DNA-bd_dom_sf"/>
</dbReference>
<dbReference type="SUPFAM" id="SSF47413">
    <property type="entry name" value="lambda repressor-like DNA-binding domains"/>
    <property type="match status" value="1"/>
</dbReference>
<evidence type="ECO:0000313" key="3">
    <source>
        <dbReference type="Proteomes" id="UP000669179"/>
    </source>
</evidence>
<feature type="domain" description="HTH cro/C1-type" evidence="1">
    <location>
        <begin position="17"/>
        <end position="70"/>
    </location>
</feature>
<dbReference type="GO" id="GO:0003677">
    <property type="term" value="F:DNA binding"/>
    <property type="evidence" value="ECO:0007669"/>
    <property type="project" value="InterPro"/>
</dbReference>
<proteinExistence type="predicted"/>
<dbReference type="Pfam" id="PF19054">
    <property type="entry name" value="DUF5753"/>
    <property type="match status" value="1"/>
</dbReference>